<dbReference type="PANTHER" id="PTHR30419">
    <property type="entry name" value="HTH-TYPE TRANSCRIPTIONAL REGULATOR YBHD"/>
    <property type="match status" value="1"/>
</dbReference>
<keyword evidence="4" id="KW-0804">Transcription</keyword>
<keyword evidence="3 6" id="KW-0238">DNA-binding</keyword>
<dbReference type="InterPro" id="IPR050950">
    <property type="entry name" value="HTH-type_LysR_regulators"/>
</dbReference>
<gene>
    <name evidence="6" type="ORF">SAMN04489710_101481</name>
</gene>
<dbReference type="GO" id="GO:0003700">
    <property type="term" value="F:DNA-binding transcription factor activity"/>
    <property type="evidence" value="ECO:0007669"/>
    <property type="project" value="InterPro"/>
</dbReference>
<keyword evidence="2" id="KW-0805">Transcription regulation</keyword>
<proteinExistence type="inferred from homology"/>
<dbReference type="Proteomes" id="UP000199517">
    <property type="component" value="Unassembled WGS sequence"/>
</dbReference>
<dbReference type="SUPFAM" id="SSF46785">
    <property type="entry name" value="Winged helix' DNA-binding domain"/>
    <property type="match status" value="1"/>
</dbReference>
<keyword evidence="7" id="KW-1185">Reference proteome</keyword>
<evidence type="ECO:0000256" key="1">
    <source>
        <dbReference type="ARBA" id="ARBA00009437"/>
    </source>
</evidence>
<evidence type="ECO:0000313" key="7">
    <source>
        <dbReference type="Proteomes" id="UP000199517"/>
    </source>
</evidence>
<dbReference type="Gene3D" id="3.40.190.290">
    <property type="match status" value="1"/>
</dbReference>
<dbReference type="SUPFAM" id="SSF53850">
    <property type="entry name" value="Periplasmic binding protein-like II"/>
    <property type="match status" value="1"/>
</dbReference>
<sequence length="321" mass="33845">MRPLDLQTLRLFVTVCEQRNIARAAERESIVGSAVSKRLAQLEDTVGTRLLVRKRHGVAPTPAGETLLEHAREMLAAVGRIERDMAGYATGVRGHVRMLVTASVMAESLADDVAAFLQDPAHRDIQVSMEERVSPEVVRGVREGSASLGICWDAADLQGLDTRGYRSDHLAIAAHPSHPVAACGAVRFADVLGHEFVSMPALSAVQVLLARAAALEGRTLLHRVFVSNFDAALRVVRANLAISVVPREVAEPFAAVSGVRVVPLSDPWARRRFAICSRAGEALPAAAALLADYLAARGGGAGPAAAGKAGSVAGVQQPGNT</sequence>
<dbReference type="Gene3D" id="1.10.10.10">
    <property type="entry name" value="Winged helix-like DNA-binding domain superfamily/Winged helix DNA-binding domain"/>
    <property type="match status" value="1"/>
</dbReference>
<protein>
    <submittedName>
        <fullName evidence="6">DNA-binding transcriptional regulator, LysR family</fullName>
    </submittedName>
</protein>
<dbReference type="Pfam" id="PF03466">
    <property type="entry name" value="LysR_substrate"/>
    <property type="match status" value="1"/>
</dbReference>
<dbReference type="FunFam" id="1.10.10.10:FF:000001">
    <property type="entry name" value="LysR family transcriptional regulator"/>
    <property type="match status" value="1"/>
</dbReference>
<evidence type="ECO:0000256" key="4">
    <source>
        <dbReference type="ARBA" id="ARBA00023163"/>
    </source>
</evidence>
<dbReference type="InterPro" id="IPR005119">
    <property type="entry name" value="LysR_subst-bd"/>
</dbReference>
<dbReference type="STRING" id="32040.SAMN04489710_101481"/>
<dbReference type="GO" id="GO:0005829">
    <property type="term" value="C:cytosol"/>
    <property type="evidence" value="ECO:0007669"/>
    <property type="project" value="TreeGrafter"/>
</dbReference>
<name>A0A1I1RYG9_9BURK</name>
<dbReference type="InterPro" id="IPR036388">
    <property type="entry name" value="WH-like_DNA-bd_sf"/>
</dbReference>
<dbReference type="PROSITE" id="PS50931">
    <property type="entry name" value="HTH_LYSR"/>
    <property type="match status" value="1"/>
</dbReference>
<evidence type="ECO:0000259" key="5">
    <source>
        <dbReference type="PROSITE" id="PS50931"/>
    </source>
</evidence>
<dbReference type="EMBL" id="FOMQ01000001">
    <property type="protein sequence ID" value="SFD39366.1"/>
    <property type="molecule type" value="Genomic_DNA"/>
</dbReference>
<dbReference type="Pfam" id="PF00126">
    <property type="entry name" value="HTH_1"/>
    <property type="match status" value="1"/>
</dbReference>
<dbReference type="PANTHER" id="PTHR30419:SF2">
    <property type="entry name" value="LYSR FAMILY TRANSCRIPTIONAL REGULATOR"/>
    <property type="match status" value="1"/>
</dbReference>
<evidence type="ECO:0000256" key="3">
    <source>
        <dbReference type="ARBA" id="ARBA00023125"/>
    </source>
</evidence>
<comment type="similarity">
    <text evidence="1">Belongs to the LysR transcriptional regulatory family.</text>
</comment>
<dbReference type="RefSeq" id="WP_245783487.1">
    <property type="nucleotide sequence ID" value="NZ_FOMQ01000001.1"/>
</dbReference>
<feature type="domain" description="HTH lysR-type" evidence="5">
    <location>
        <begin position="4"/>
        <end position="61"/>
    </location>
</feature>
<dbReference type="InterPro" id="IPR036390">
    <property type="entry name" value="WH_DNA-bd_sf"/>
</dbReference>
<evidence type="ECO:0000256" key="2">
    <source>
        <dbReference type="ARBA" id="ARBA00023015"/>
    </source>
</evidence>
<evidence type="ECO:0000313" key="6">
    <source>
        <dbReference type="EMBL" id="SFD39366.1"/>
    </source>
</evidence>
<accession>A0A1I1RYG9</accession>
<dbReference type="InterPro" id="IPR000847">
    <property type="entry name" value="LysR_HTH_N"/>
</dbReference>
<dbReference type="GO" id="GO:0003677">
    <property type="term" value="F:DNA binding"/>
    <property type="evidence" value="ECO:0007669"/>
    <property type="project" value="UniProtKB-KW"/>
</dbReference>
<dbReference type="AlphaFoldDB" id="A0A1I1RYG9"/>
<organism evidence="6 7">
    <name type="scientific">Paracidovorax konjaci</name>
    <dbReference type="NCBI Taxonomy" id="32040"/>
    <lineage>
        <taxon>Bacteria</taxon>
        <taxon>Pseudomonadati</taxon>
        <taxon>Pseudomonadota</taxon>
        <taxon>Betaproteobacteria</taxon>
        <taxon>Burkholderiales</taxon>
        <taxon>Comamonadaceae</taxon>
        <taxon>Paracidovorax</taxon>
    </lineage>
</organism>
<reference evidence="7" key="1">
    <citation type="submission" date="2016-10" db="EMBL/GenBank/DDBJ databases">
        <authorList>
            <person name="Varghese N."/>
            <person name="Submissions S."/>
        </authorList>
    </citation>
    <scope>NUCLEOTIDE SEQUENCE [LARGE SCALE GENOMIC DNA]</scope>
    <source>
        <strain evidence="7">DSM 7481</strain>
    </source>
</reference>